<proteinExistence type="predicted"/>
<dbReference type="STRING" id="196164.gene:10740432"/>
<dbReference type="EMBL" id="BA000035">
    <property type="protein sequence ID" value="BAC19062.1"/>
    <property type="molecule type" value="Genomic_DNA"/>
</dbReference>
<dbReference type="AlphaFoldDB" id="Q8CMB6"/>
<evidence type="ECO:0000313" key="2">
    <source>
        <dbReference type="Proteomes" id="UP000001409"/>
    </source>
</evidence>
<dbReference type="EMBL" id="BA000035">
    <property type="protein sequence ID" value="BAC17225.1"/>
    <property type="molecule type" value="Genomic_DNA"/>
</dbReference>
<dbReference type="KEGG" id="cef:CE1403"/>
<dbReference type="KEGG" id="cef:CE2252"/>
<dbReference type="EMBL" id="BA000035">
    <property type="protein sequence ID" value="BAC16852.1"/>
    <property type="molecule type" value="Genomic_DNA"/>
</dbReference>
<dbReference type="HOGENOM" id="CLU_3028806_0_0_11"/>
<dbReference type="EMBL" id="BA000035">
    <property type="protein sequence ID" value="BAC18213.1"/>
    <property type="molecule type" value="Genomic_DNA"/>
</dbReference>
<evidence type="ECO:0000313" key="1">
    <source>
        <dbReference type="EMBL" id="BAC16852.1"/>
    </source>
</evidence>
<reference evidence="1 2" key="1">
    <citation type="journal article" date="2003" name="Genome Res.">
        <title>Comparative complete genome sequence analysis of the amino acid replacements responsible for the thermostability of Corynebacterium efficiens.</title>
        <authorList>
            <person name="Nishio Y."/>
            <person name="Nakamura Y."/>
            <person name="Kawarabayasi Y."/>
            <person name="Usuda Y."/>
            <person name="Kimura E."/>
            <person name="Sugimoto S."/>
            <person name="Matsui K."/>
            <person name="Yamagishi A."/>
            <person name="Kikuchi H."/>
            <person name="Ikeo K."/>
            <person name="Gojobori T."/>
        </authorList>
    </citation>
    <scope>NUCLEOTIDE SEQUENCE [LARGE SCALE GENOMIC DNA]</scope>
    <source>
        <strain evidence="2">DSM 44549 / YS-314 / AJ 12310 / JCM 11189 / NBRC 100395</strain>
        <strain evidence="1">YS-314</strain>
    </source>
</reference>
<dbReference type="EMBL" id="BA000035">
    <property type="protein sequence ID" value="BAC19362.1"/>
    <property type="molecule type" value="Genomic_DNA"/>
</dbReference>
<organism evidence="1 2">
    <name type="scientific">Corynebacterium efficiens (strain DSM 44549 / YS-314 / AJ 12310 / JCM 11189 / NBRC 100395)</name>
    <dbReference type="NCBI Taxonomy" id="196164"/>
    <lineage>
        <taxon>Bacteria</taxon>
        <taxon>Bacillati</taxon>
        <taxon>Actinomycetota</taxon>
        <taxon>Actinomycetes</taxon>
        <taxon>Mycobacteriales</taxon>
        <taxon>Corynebacteriaceae</taxon>
        <taxon>Corynebacterium</taxon>
    </lineage>
</organism>
<dbReference type="EMBL" id="BA000035">
    <property type="protein sequence ID" value="BAC18733.1"/>
    <property type="molecule type" value="Genomic_DNA"/>
</dbReference>
<sequence length="51" mass="6068">MSWLARYLNPPRRRRKNPRVIKRKMSKWPVKRSHHCGRPLGPVVTVIPPLT</sequence>
<keyword evidence="2" id="KW-1185">Reference proteome</keyword>
<dbReference type="KEGG" id="cef:CE0415"/>
<dbReference type="KEGG" id="cef:CE1923"/>
<accession>Q8CMB6</accession>
<dbReference type="Proteomes" id="UP000001409">
    <property type="component" value="Chromosome"/>
</dbReference>
<protein>
    <submittedName>
        <fullName evidence="1">Uncharacterized protein</fullName>
    </submittedName>
</protein>
<dbReference type="KEGG" id="cef:CE2552"/>
<name>Q8CMB6_COREF</name>
<dbReference type="KEGG" id="cef:CE0042"/>